<evidence type="ECO:0000313" key="5">
    <source>
        <dbReference type="Proteomes" id="UP000239322"/>
    </source>
</evidence>
<comment type="caution">
    <text evidence="4">The sequence shown here is derived from an EMBL/GenBank/DDBJ whole genome shotgun (WGS) entry which is preliminary data.</text>
</comment>
<evidence type="ECO:0000313" key="4">
    <source>
        <dbReference type="EMBL" id="PRH76032.1"/>
    </source>
</evidence>
<dbReference type="UniPathway" id="UPA00344"/>
<reference evidence="4 5" key="1">
    <citation type="submission" date="2018-03" db="EMBL/GenBank/DDBJ databases">
        <title>Novel Streptomyces sp. from soil.</title>
        <authorList>
            <person name="Tan G.Y.A."/>
            <person name="Lee Z.Y."/>
        </authorList>
    </citation>
    <scope>NUCLEOTIDE SEQUENCE [LARGE SCALE GENOMIC DNA]</scope>
    <source>
        <strain evidence="4 5">ST5x</strain>
    </source>
</reference>
<dbReference type="EMBL" id="PVLV01000593">
    <property type="protein sequence ID" value="PRH76032.1"/>
    <property type="molecule type" value="Genomic_DNA"/>
</dbReference>
<evidence type="ECO:0000256" key="1">
    <source>
        <dbReference type="ARBA" id="ARBA00005046"/>
    </source>
</evidence>
<evidence type="ECO:0000259" key="3">
    <source>
        <dbReference type="Pfam" id="PF01967"/>
    </source>
</evidence>
<comment type="pathway">
    <text evidence="1">Cofactor biosynthesis; molybdopterin biosynthesis.</text>
</comment>
<keyword evidence="2" id="KW-0501">Molybdenum cofactor biosynthesis</keyword>
<gene>
    <name evidence="4" type="primary">moaC</name>
    <name evidence="4" type="ORF">C6N75_27805</name>
</gene>
<dbReference type="RefSeq" id="WP_105871627.1">
    <property type="nucleotide sequence ID" value="NZ_PVLV01000593.1"/>
</dbReference>
<accession>A0A2S9PNP5</accession>
<dbReference type="SUPFAM" id="SSF55040">
    <property type="entry name" value="Molybdenum cofactor biosynthesis protein C, MoaC"/>
    <property type="match status" value="1"/>
</dbReference>
<sequence length="168" mass="17921">MTVEQSREKHAATDEAYLLDVADNDVAARMARASGHVRVSARTLELLKDEKVPTSEVLSAARVAGILGAKRTSELLPLCHHLAVSGVTVDLTVGDDDVEIVATVRAMDRAGVSMEALTAVSIAALTVIDMIKESDKGAVITDIRVEAISGGKSGAYSRQRIEDEFPHR</sequence>
<dbReference type="AlphaFoldDB" id="A0A2S9PNP5"/>
<dbReference type="Pfam" id="PF01967">
    <property type="entry name" value="MoaC"/>
    <property type="match status" value="1"/>
</dbReference>
<organism evidence="4 5">
    <name type="scientific">Streptomyces solincola</name>
    <dbReference type="NCBI Taxonomy" id="2100817"/>
    <lineage>
        <taxon>Bacteria</taxon>
        <taxon>Bacillati</taxon>
        <taxon>Actinomycetota</taxon>
        <taxon>Actinomycetes</taxon>
        <taxon>Kitasatosporales</taxon>
        <taxon>Streptomycetaceae</taxon>
        <taxon>Streptomyces</taxon>
    </lineage>
</organism>
<dbReference type="InterPro" id="IPR002820">
    <property type="entry name" value="Mopterin_CF_biosynth-C_dom"/>
</dbReference>
<dbReference type="Proteomes" id="UP000239322">
    <property type="component" value="Unassembled WGS sequence"/>
</dbReference>
<dbReference type="GO" id="GO:0006777">
    <property type="term" value="P:Mo-molybdopterin cofactor biosynthetic process"/>
    <property type="evidence" value="ECO:0007669"/>
    <property type="project" value="UniProtKB-KW"/>
</dbReference>
<dbReference type="NCBIfam" id="TIGR00581">
    <property type="entry name" value="moaC"/>
    <property type="match status" value="1"/>
</dbReference>
<evidence type="ECO:0000256" key="2">
    <source>
        <dbReference type="ARBA" id="ARBA00023150"/>
    </source>
</evidence>
<keyword evidence="5" id="KW-1185">Reference proteome</keyword>
<proteinExistence type="predicted"/>
<name>A0A2S9PNP5_9ACTN</name>
<dbReference type="InterPro" id="IPR036522">
    <property type="entry name" value="MoaC_sf"/>
</dbReference>
<feature type="domain" description="Molybdopterin cofactor biosynthesis C (MoaC)" evidence="3">
    <location>
        <begin position="19"/>
        <end position="151"/>
    </location>
</feature>
<protein>
    <submittedName>
        <fullName evidence="4">Cyclic pyranopterin monophosphate synthase MoaC</fullName>
    </submittedName>
</protein>
<dbReference type="NCBIfam" id="NF006870">
    <property type="entry name" value="PRK09364.1"/>
    <property type="match status" value="1"/>
</dbReference>
<dbReference type="OrthoDB" id="9794429at2"/>
<dbReference type="InterPro" id="IPR023045">
    <property type="entry name" value="MoaC"/>
</dbReference>
<dbReference type="Gene3D" id="3.30.70.640">
    <property type="entry name" value="Molybdopterin cofactor biosynthesis C (MoaC) domain"/>
    <property type="match status" value="1"/>
</dbReference>